<reference evidence="11 12" key="1">
    <citation type="submission" date="2024-03" db="EMBL/GenBank/DDBJ databases">
        <title>Genome-scale model development and genomic sequencing of the oleaginous clade Lipomyces.</title>
        <authorList>
            <consortium name="Lawrence Berkeley National Laboratory"/>
            <person name="Czajka J.J."/>
            <person name="Han Y."/>
            <person name="Kim J."/>
            <person name="Mondo S.J."/>
            <person name="Hofstad B.A."/>
            <person name="Robles A."/>
            <person name="Haridas S."/>
            <person name="Riley R."/>
            <person name="LaButti K."/>
            <person name="Pangilinan J."/>
            <person name="Andreopoulos W."/>
            <person name="Lipzen A."/>
            <person name="Yan J."/>
            <person name="Wang M."/>
            <person name="Ng V."/>
            <person name="Grigoriev I.V."/>
            <person name="Spatafora J.W."/>
            <person name="Magnuson J.K."/>
            <person name="Baker S.E."/>
            <person name="Pomraning K.R."/>
        </authorList>
    </citation>
    <scope>NUCLEOTIDE SEQUENCE [LARGE SCALE GENOMIC DNA]</scope>
    <source>
        <strain evidence="11 12">Phaff 52-87</strain>
    </source>
</reference>
<protein>
    <recommendedName>
        <fullName evidence="4">CCR4-NOT transcription complex subunit 11</fullName>
    </recommendedName>
</protein>
<dbReference type="PANTHER" id="PTHR15975">
    <property type="entry name" value="CCR4-NOT TRANSCRIPTION COMPLEX SUBUNIT 11"/>
    <property type="match status" value="1"/>
</dbReference>
<feature type="region of interest" description="Disordered" evidence="10">
    <location>
        <begin position="456"/>
        <end position="491"/>
    </location>
</feature>
<evidence type="ECO:0000256" key="8">
    <source>
        <dbReference type="ARBA" id="ARBA00023163"/>
    </source>
</evidence>
<gene>
    <name evidence="11" type="ORF">BZA70DRAFT_272404</name>
</gene>
<dbReference type="Pfam" id="PF10155">
    <property type="entry name" value="CNOT11"/>
    <property type="match status" value="1"/>
</dbReference>
<keyword evidence="5" id="KW-0963">Cytoplasm</keyword>
<evidence type="ECO:0000256" key="2">
    <source>
        <dbReference type="ARBA" id="ARBA00004496"/>
    </source>
</evidence>
<evidence type="ECO:0000256" key="4">
    <source>
        <dbReference type="ARBA" id="ARBA00014872"/>
    </source>
</evidence>
<evidence type="ECO:0000256" key="7">
    <source>
        <dbReference type="ARBA" id="ARBA00023158"/>
    </source>
</evidence>
<dbReference type="Proteomes" id="UP001498771">
    <property type="component" value="Unassembled WGS sequence"/>
</dbReference>
<evidence type="ECO:0000256" key="1">
    <source>
        <dbReference type="ARBA" id="ARBA00004123"/>
    </source>
</evidence>
<dbReference type="EMBL" id="JBBJBU010000001">
    <property type="protein sequence ID" value="KAK7207873.1"/>
    <property type="molecule type" value="Genomic_DNA"/>
</dbReference>
<evidence type="ECO:0000256" key="10">
    <source>
        <dbReference type="SAM" id="MobiDB-lite"/>
    </source>
</evidence>
<keyword evidence="6" id="KW-0805">Transcription regulation</keyword>
<comment type="similarity">
    <text evidence="3">Belongs to the CNOT11 family.</text>
</comment>
<evidence type="ECO:0000313" key="12">
    <source>
        <dbReference type="Proteomes" id="UP001498771"/>
    </source>
</evidence>
<keyword evidence="12" id="KW-1185">Reference proteome</keyword>
<dbReference type="PANTHER" id="PTHR15975:SF0">
    <property type="entry name" value="CCR4-NOT TRANSCRIPTION COMPLEX SUBUNIT 11"/>
    <property type="match status" value="1"/>
</dbReference>
<sequence>MLSSAVLALLADGHSRSLAKTADAIATSLDNPDEQEFRLACDLLFMLEETVASSSASDASVIARVLNAEYLLYKFYERYGSIEMNPFLSHFVSVYSEGLKAFVSSRESLFADTAENDVQMVQTTLVSLFLVDGGHTVGELKAADFPAVWPDLIRDNIDTDRFVDALVNQGVMDPPVPESRSSVFSDPGGAGGGGSQQRELAVSEHRPNRGNAEDSNVKHPMPIRVIPNPITSTDVGVGDEDMEGARLSMYVRPMLKRALSEELSEKETHDLVNILKQDPIMLMGTVDLSVNAITAMLHMNPLLGRSLITSLLLTALREDVLQILQYLPPSLPALEALSHLLIPQLGMAQQVGSGTTPVLREDEKSLLLHPFLSNATRLIESQQSKSYGTGEDYQMQTTRPVQLLCLFIQSLLRTGTIELEEYVYEIQSLALSFVYVPEATELFHVVQSAMAKHLTMGPGGAQQQQGNGQQSQQQRQQQQQQSQSQRTVPVL</sequence>
<accession>A0ABR1FFP2</accession>
<keyword evidence="8" id="KW-0804">Transcription</keyword>
<name>A0ABR1FFP2_9ASCO</name>
<feature type="compositionally biased region" description="Basic and acidic residues" evidence="10">
    <location>
        <begin position="201"/>
        <end position="217"/>
    </location>
</feature>
<evidence type="ECO:0000256" key="5">
    <source>
        <dbReference type="ARBA" id="ARBA00022490"/>
    </source>
</evidence>
<dbReference type="InterPro" id="IPR019312">
    <property type="entry name" value="CNOT11"/>
</dbReference>
<evidence type="ECO:0000256" key="9">
    <source>
        <dbReference type="ARBA" id="ARBA00023242"/>
    </source>
</evidence>
<evidence type="ECO:0000313" key="11">
    <source>
        <dbReference type="EMBL" id="KAK7207873.1"/>
    </source>
</evidence>
<evidence type="ECO:0000256" key="3">
    <source>
        <dbReference type="ARBA" id="ARBA00008030"/>
    </source>
</evidence>
<dbReference type="GeneID" id="90037154"/>
<proteinExistence type="inferred from homology"/>
<comment type="subcellular location">
    <subcellularLocation>
        <location evidence="2">Cytoplasm</location>
    </subcellularLocation>
    <subcellularLocation>
        <location evidence="1">Nucleus</location>
    </subcellularLocation>
</comment>
<keyword evidence="9" id="KW-0539">Nucleus</keyword>
<feature type="compositionally biased region" description="Low complexity" evidence="10">
    <location>
        <begin position="462"/>
        <end position="491"/>
    </location>
</feature>
<evidence type="ECO:0000256" key="6">
    <source>
        <dbReference type="ARBA" id="ARBA00023015"/>
    </source>
</evidence>
<comment type="caution">
    <text evidence="11">The sequence shown here is derived from an EMBL/GenBank/DDBJ whole genome shotgun (WGS) entry which is preliminary data.</text>
</comment>
<organism evidence="11 12">
    <name type="scientific">Myxozyma melibiosi</name>
    <dbReference type="NCBI Taxonomy" id="54550"/>
    <lineage>
        <taxon>Eukaryota</taxon>
        <taxon>Fungi</taxon>
        <taxon>Dikarya</taxon>
        <taxon>Ascomycota</taxon>
        <taxon>Saccharomycotina</taxon>
        <taxon>Lipomycetes</taxon>
        <taxon>Lipomycetales</taxon>
        <taxon>Lipomycetaceae</taxon>
        <taxon>Myxozyma</taxon>
    </lineage>
</organism>
<feature type="region of interest" description="Disordered" evidence="10">
    <location>
        <begin position="173"/>
        <end position="238"/>
    </location>
</feature>
<keyword evidence="7" id="KW-0943">RNA-mediated gene silencing</keyword>
<dbReference type="RefSeq" id="XP_064770906.1">
    <property type="nucleotide sequence ID" value="XM_064911642.1"/>
</dbReference>